<evidence type="ECO:0000256" key="1">
    <source>
        <dbReference type="SAM" id="Phobius"/>
    </source>
</evidence>
<dbReference type="RefSeq" id="WP_006418849.1">
    <property type="nucleotide sequence ID" value="NZ_AENN01000017.1"/>
</dbReference>
<dbReference type="OrthoDB" id="1647282at2"/>
<keyword evidence="3" id="KW-1185">Reference proteome</keyword>
<protein>
    <submittedName>
        <fullName evidence="2">Uncharacterized protein</fullName>
    </submittedName>
</protein>
<gene>
    <name evidence="2" type="ORF">HMPREF9257_0634</name>
</gene>
<evidence type="ECO:0000313" key="3">
    <source>
        <dbReference type="Proteomes" id="UP000005990"/>
    </source>
</evidence>
<sequence>MKNRIILGLVILIGLGLFFVNFSYALGWLLGWAVMLLVAWLRQNVLVKIIDFDHFKARHYVLYLLAIMLLIALPLGVAFFFPEIVNPYAIFLAYFIDRILMFATGSLKKEVR</sequence>
<organism evidence="2 3">
    <name type="scientific">Eremococcus coleocola ACS-139-V-Col8</name>
    <dbReference type="NCBI Taxonomy" id="908337"/>
    <lineage>
        <taxon>Bacteria</taxon>
        <taxon>Bacillati</taxon>
        <taxon>Bacillota</taxon>
        <taxon>Bacilli</taxon>
        <taxon>Lactobacillales</taxon>
        <taxon>Aerococcaceae</taxon>
        <taxon>Eremococcus</taxon>
    </lineage>
</organism>
<keyword evidence="1" id="KW-0472">Membrane</keyword>
<dbReference type="EMBL" id="AENN01000017">
    <property type="protein sequence ID" value="EFR30689.1"/>
    <property type="molecule type" value="Genomic_DNA"/>
</dbReference>
<feature type="transmembrane region" description="Helical" evidence="1">
    <location>
        <begin position="87"/>
        <end position="107"/>
    </location>
</feature>
<dbReference type="AlphaFoldDB" id="E4KQS4"/>
<dbReference type="STRING" id="908337.HMPREF9257_0634"/>
<evidence type="ECO:0000313" key="2">
    <source>
        <dbReference type="EMBL" id="EFR30689.1"/>
    </source>
</evidence>
<keyword evidence="1" id="KW-0812">Transmembrane</keyword>
<dbReference type="eggNOG" id="ENOG502ZIMC">
    <property type="taxonomic scope" value="Bacteria"/>
</dbReference>
<dbReference type="Proteomes" id="UP000005990">
    <property type="component" value="Unassembled WGS sequence"/>
</dbReference>
<reference evidence="2 3" key="1">
    <citation type="submission" date="2010-10" db="EMBL/GenBank/DDBJ databases">
        <authorList>
            <person name="Durkin A.S."/>
            <person name="Madupu R."/>
            <person name="Torralba M."/>
            <person name="Gillis M."/>
            <person name="Methe B."/>
            <person name="Sutton G."/>
            <person name="Nelson K.E."/>
        </authorList>
    </citation>
    <scope>NUCLEOTIDE SEQUENCE [LARGE SCALE GENOMIC DNA]</scope>
    <source>
        <strain evidence="2 3">ACS-139-V-Col8</strain>
    </source>
</reference>
<proteinExistence type="predicted"/>
<keyword evidence="1" id="KW-1133">Transmembrane helix</keyword>
<accession>E4KQS4</accession>
<name>E4KQS4_9LACT</name>
<feature type="transmembrane region" description="Helical" evidence="1">
    <location>
        <begin position="60"/>
        <end position="81"/>
    </location>
</feature>
<comment type="caution">
    <text evidence="2">The sequence shown here is derived from an EMBL/GenBank/DDBJ whole genome shotgun (WGS) entry which is preliminary data.</text>
</comment>
<feature type="transmembrane region" description="Helical" evidence="1">
    <location>
        <begin position="6"/>
        <end position="39"/>
    </location>
</feature>